<sequence length="128" mass="14919">DQEYLQHKNKLLLERERLKEKLKDVSHSAEKQPELTERAFTFACYAIYWFDHGTLEQKNTILKTIGSNFILKDRKLSLELKNPWLFLTEDFKESKPKEETLEPSERLDSSDLMPAPSTAFSALLAGRC</sequence>
<protein>
    <submittedName>
        <fullName evidence="1">Uncharacterized protein</fullName>
    </submittedName>
</protein>
<dbReference type="AlphaFoldDB" id="X1G7Y5"/>
<proteinExistence type="predicted"/>
<name>X1G7Y5_9ZZZZ</name>
<reference evidence="1" key="1">
    <citation type="journal article" date="2014" name="Front. Microbiol.">
        <title>High frequency of phylogenetically diverse reductive dehalogenase-homologous genes in deep subseafloor sedimentary metagenomes.</title>
        <authorList>
            <person name="Kawai M."/>
            <person name="Futagami T."/>
            <person name="Toyoda A."/>
            <person name="Takaki Y."/>
            <person name="Nishi S."/>
            <person name="Hori S."/>
            <person name="Arai W."/>
            <person name="Tsubouchi T."/>
            <person name="Morono Y."/>
            <person name="Uchiyama I."/>
            <person name="Ito T."/>
            <person name="Fujiyama A."/>
            <person name="Inagaki F."/>
            <person name="Takami H."/>
        </authorList>
    </citation>
    <scope>NUCLEOTIDE SEQUENCE</scope>
    <source>
        <strain evidence="1">Expedition CK06-06</strain>
    </source>
</reference>
<evidence type="ECO:0000313" key="1">
    <source>
        <dbReference type="EMBL" id="GAH53991.1"/>
    </source>
</evidence>
<accession>X1G7Y5</accession>
<organism evidence="1">
    <name type="scientific">marine sediment metagenome</name>
    <dbReference type="NCBI Taxonomy" id="412755"/>
    <lineage>
        <taxon>unclassified sequences</taxon>
        <taxon>metagenomes</taxon>
        <taxon>ecological metagenomes</taxon>
    </lineage>
</organism>
<feature type="non-terminal residue" evidence="1">
    <location>
        <position position="1"/>
    </location>
</feature>
<gene>
    <name evidence="1" type="ORF">S03H2_32183</name>
</gene>
<dbReference type="EMBL" id="BARU01019544">
    <property type="protein sequence ID" value="GAH53991.1"/>
    <property type="molecule type" value="Genomic_DNA"/>
</dbReference>
<comment type="caution">
    <text evidence="1">The sequence shown here is derived from an EMBL/GenBank/DDBJ whole genome shotgun (WGS) entry which is preliminary data.</text>
</comment>